<keyword evidence="4" id="KW-0238">DNA-binding</keyword>
<dbReference type="PANTHER" id="PTHR46373:SF28">
    <property type="entry name" value="OS06G0228950 PROTEIN"/>
    <property type="match status" value="1"/>
</dbReference>
<keyword evidence="5" id="KW-0804">Transcription</keyword>
<name>A0A3L6RY28_PANMI</name>
<evidence type="ECO:0000256" key="3">
    <source>
        <dbReference type="ARBA" id="ARBA00023054"/>
    </source>
</evidence>
<dbReference type="InterPro" id="IPR044607">
    <property type="entry name" value="RKD-like"/>
</dbReference>
<keyword evidence="3" id="KW-0175">Coiled coil</keyword>
<dbReference type="PANTHER" id="PTHR46373">
    <property type="entry name" value="PROTEIN RKD4"/>
    <property type="match status" value="1"/>
</dbReference>
<evidence type="ECO:0000313" key="8">
    <source>
        <dbReference type="EMBL" id="RLN11319.1"/>
    </source>
</evidence>
<keyword evidence="9" id="KW-1185">Reference proteome</keyword>
<dbReference type="STRING" id="4540.A0A3L6RY28"/>
<evidence type="ECO:0000256" key="4">
    <source>
        <dbReference type="ARBA" id="ARBA00023125"/>
    </source>
</evidence>
<dbReference type="GO" id="GO:0003677">
    <property type="term" value="F:DNA binding"/>
    <property type="evidence" value="ECO:0007669"/>
    <property type="project" value="UniProtKB-KW"/>
</dbReference>
<comment type="caution">
    <text evidence="8">The sequence shown here is derived from an EMBL/GenBank/DDBJ whole genome shotgun (WGS) entry which is preliminary data.</text>
</comment>
<evidence type="ECO:0000256" key="6">
    <source>
        <dbReference type="ARBA" id="ARBA00023242"/>
    </source>
</evidence>
<dbReference type="EMBL" id="PQIB02000006">
    <property type="protein sequence ID" value="RLN11319.1"/>
    <property type="molecule type" value="Genomic_DNA"/>
</dbReference>
<accession>A0A3L6RY28</accession>
<protein>
    <submittedName>
        <fullName evidence="8">Protein RKD2</fullName>
    </submittedName>
</protein>
<dbReference type="PROSITE" id="PS51519">
    <property type="entry name" value="RWP_RK"/>
    <property type="match status" value="1"/>
</dbReference>
<dbReference type="AlphaFoldDB" id="A0A3L6RY28"/>
<evidence type="ECO:0000256" key="1">
    <source>
        <dbReference type="ARBA" id="ARBA00004049"/>
    </source>
</evidence>
<feature type="domain" description="RWP-RK" evidence="7">
    <location>
        <begin position="115"/>
        <end position="198"/>
    </location>
</feature>
<proteinExistence type="predicted"/>
<dbReference type="OrthoDB" id="6270329at2759"/>
<dbReference type="Pfam" id="PF02042">
    <property type="entry name" value="RWP-RK"/>
    <property type="match status" value="1"/>
</dbReference>
<keyword evidence="2" id="KW-0805">Transcription regulation</keyword>
<dbReference type="InterPro" id="IPR003035">
    <property type="entry name" value="RWP-RK_dom"/>
</dbReference>
<evidence type="ECO:0000256" key="5">
    <source>
        <dbReference type="ARBA" id="ARBA00023163"/>
    </source>
</evidence>
<organism evidence="8 9">
    <name type="scientific">Panicum miliaceum</name>
    <name type="common">Proso millet</name>
    <name type="synonym">Broomcorn millet</name>
    <dbReference type="NCBI Taxonomy" id="4540"/>
    <lineage>
        <taxon>Eukaryota</taxon>
        <taxon>Viridiplantae</taxon>
        <taxon>Streptophyta</taxon>
        <taxon>Embryophyta</taxon>
        <taxon>Tracheophyta</taxon>
        <taxon>Spermatophyta</taxon>
        <taxon>Magnoliopsida</taxon>
        <taxon>Liliopsida</taxon>
        <taxon>Poales</taxon>
        <taxon>Poaceae</taxon>
        <taxon>PACMAD clade</taxon>
        <taxon>Panicoideae</taxon>
        <taxon>Panicodae</taxon>
        <taxon>Paniceae</taxon>
        <taxon>Panicinae</taxon>
        <taxon>Panicum</taxon>
        <taxon>Panicum sect. Panicum</taxon>
    </lineage>
</organism>
<evidence type="ECO:0000256" key="2">
    <source>
        <dbReference type="ARBA" id="ARBA00023015"/>
    </source>
</evidence>
<sequence length="258" mass="29958">MEANHGESAWTDSYLLEEDALFSSLSFPSLHFQPSYSTIIPSNILQDSYARRDRLVRWDWNADELDAIFKDDVLKHWDEMERADSKTEDGHKRLPLLCYGEEKEVSSGFDSDAKVVVGAGQRARPPEETALTFELVSQYFYMPIMQAARELNVGLTLLKKRCRELGIPRWPHRKMKSLQSLINNVQVLQEAGKATGEEQLRAVVEMLQQEKQLLEQRPYVQLEEKTKRLRQACFKANYKKRRLLALEAGEAPRRTHKY</sequence>
<keyword evidence="6" id="KW-0539">Nucleus</keyword>
<gene>
    <name evidence="8" type="ORF">C2845_PM09G08450</name>
</gene>
<dbReference type="Proteomes" id="UP000275267">
    <property type="component" value="Unassembled WGS sequence"/>
</dbReference>
<reference evidence="9" key="1">
    <citation type="journal article" date="2019" name="Nat. Commun.">
        <title>The genome of broomcorn millet.</title>
        <authorList>
            <person name="Zou C."/>
            <person name="Miki D."/>
            <person name="Li D."/>
            <person name="Tang Q."/>
            <person name="Xiao L."/>
            <person name="Rajput S."/>
            <person name="Deng P."/>
            <person name="Jia W."/>
            <person name="Huang R."/>
            <person name="Zhang M."/>
            <person name="Sun Y."/>
            <person name="Hu J."/>
            <person name="Fu X."/>
            <person name="Schnable P.S."/>
            <person name="Li F."/>
            <person name="Zhang H."/>
            <person name="Feng B."/>
            <person name="Zhu X."/>
            <person name="Liu R."/>
            <person name="Schnable J.C."/>
            <person name="Zhu J.-K."/>
            <person name="Zhang H."/>
        </authorList>
    </citation>
    <scope>NUCLEOTIDE SEQUENCE [LARGE SCALE GENOMIC DNA]</scope>
</reference>
<dbReference type="GO" id="GO:0003700">
    <property type="term" value="F:DNA-binding transcription factor activity"/>
    <property type="evidence" value="ECO:0007669"/>
    <property type="project" value="InterPro"/>
</dbReference>
<evidence type="ECO:0000313" key="9">
    <source>
        <dbReference type="Proteomes" id="UP000275267"/>
    </source>
</evidence>
<evidence type="ECO:0000259" key="7">
    <source>
        <dbReference type="PROSITE" id="PS51519"/>
    </source>
</evidence>
<comment type="function">
    <text evidence="1">Putative transcription factor.</text>
</comment>